<evidence type="ECO:0000259" key="1">
    <source>
        <dbReference type="Pfam" id="PF18738"/>
    </source>
</evidence>
<keyword evidence="3" id="KW-1185">Reference proteome</keyword>
<dbReference type="Pfam" id="PF18738">
    <property type="entry name" value="HEPN_DZIP3"/>
    <property type="match status" value="1"/>
</dbReference>
<proteinExistence type="predicted"/>
<name>A0AA88XDE7_PINIB</name>
<reference evidence="2" key="1">
    <citation type="submission" date="2019-08" db="EMBL/GenBank/DDBJ databases">
        <title>The improved chromosome-level genome for the pearl oyster Pinctada fucata martensii using PacBio sequencing and Hi-C.</title>
        <authorList>
            <person name="Zheng Z."/>
        </authorList>
    </citation>
    <scope>NUCLEOTIDE SEQUENCE</scope>
    <source>
        <strain evidence="2">ZZ-2019</strain>
        <tissue evidence="2">Adductor muscle</tissue>
    </source>
</reference>
<evidence type="ECO:0000313" key="2">
    <source>
        <dbReference type="EMBL" id="KAK3082663.1"/>
    </source>
</evidence>
<comment type="caution">
    <text evidence="2">The sequence shown here is derived from an EMBL/GenBank/DDBJ whole genome shotgun (WGS) entry which is preliminary data.</text>
</comment>
<gene>
    <name evidence="2" type="ORF">FSP39_001908</name>
</gene>
<evidence type="ECO:0000313" key="3">
    <source>
        <dbReference type="Proteomes" id="UP001186944"/>
    </source>
</evidence>
<sequence>MALTAKTERDNFSRFGQGIVGTASTMTRDLLASYISPTDLVMKVRPGHPVWSSLDKLQKSLVQNAVMDGFLKFDISLSYKLIRNVCTNLRDPLKADLPAPSKGWGIDPQPSDVTPSDDLERIRILRNSVYGHVSQSSMPESEYQKHWQLLKDIASRMDTLLGKSYLNELQELELYKLSDAQVKDILKEITGFRFCSLFSFIEMPKNLIMIVSFPMIE</sequence>
<protein>
    <recommendedName>
        <fullName evidence="1">DZIP3-like HEPN domain-containing protein</fullName>
    </recommendedName>
</protein>
<dbReference type="Proteomes" id="UP001186944">
    <property type="component" value="Unassembled WGS sequence"/>
</dbReference>
<organism evidence="2 3">
    <name type="scientific">Pinctada imbricata</name>
    <name type="common">Atlantic pearl-oyster</name>
    <name type="synonym">Pinctada martensii</name>
    <dbReference type="NCBI Taxonomy" id="66713"/>
    <lineage>
        <taxon>Eukaryota</taxon>
        <taxon>Metazoa</taxon>
        <taxon>Spiralia</taxon>
        <taxon>Lophotrochozoa</taxon>
        <taxon>Mollusca</taxon>
        <taxon>Bivalvia</taxon>
        <taxon>Autobranchia</taxon>
        <taxon>Pteriomorphia</taxon>
        <taxon>Pterioida</taxon>
        <taxon>Pterioidea</taxon>
        <taxon>Pteriidae</taxon>
        <taxon>Pinctada</taxon>
    </lineage>
</organism>
<feature type="domain" description="DZIP3-like HEPN" evidence="1">
    <location>
        <begin position="72"/>
        <end position="175"/>
    </location>
</feature>
<accession>A0AA88XDE7</accession>
<dbReference type="AlphaFoldDB" id="A0AA88XDE7"/>
<dbReference type="EMBL" id="VSWD01000014">
    <property type="protein sequence ID" value="KAK3082663.1"/>
    <property type="molecule type" value="Genomic_DNA"/>
</dbReference>
<dbReference type="InterPro" id="IPR041249">
    <property type="entry name" value="HEPN_DZIP3"/>
</dbReference>